<accession>A0A9K3GDH6</accession>
<dbReference type="PANTHER" id="PTHR46184">
    <property type="entry name" value="UNCONVENTIONAL MYOSIN-IXB-LIKE PROTEIN"/>
    <property type="match status" value="1"/>
</dbReference>
<comment type="subcellular location">
    <subcellularLocation>
        <location evidence="1">Cytoplasm</location>
    </subcellularLocation>
</comment>
<sequence length="274" mass="31296">MAALLAAQDEVNEQFMELAADVHSLIDVFQRHNVERIIFAQSWIRGFITRSKANKTRAAATTIQKHWRAFCVRRQFLVLREVYRHQYNMRAYDEAALKIQTTWRGWYVRRHLCDVAARGRYLLAVAAKTAEFSELMRRTEAEEEAARKEREKVASEEELGRMTQHLHHLLSTETRSGILKPPFPERAPTLGGKNVETVIRTTARARRMRAPRTRQRAPKSTPLEPLPGTASRPEAQAPAEGEGERPEVEDNDTDEWAASQTDLSRPTIGDLSGL</sequence>
<gene>
    <name evidence="4" type="ORF">KIPB_000464</name>
</gene>
<dbReference type="Proteomes" id="UP000265618">
    <property type="component" value="Unassembled WGS sequence"/>
</dbReference>
<evidence type="ECO:0000256" key="2">
    <source>
        <dbReference type="ARBA" id="ARBA00022490"/>
    </source>
</evidence>
<proteinExistence type="predicted"/>
<keyword evidence="2" id="KW-0963">Cytoplasm</keyword>
<dbReference type="GO" id="GO:0005884">
    <property type="term" value="C:actin filament"/>
    <property type="evidence" value="ECO:0007669"/>
    <property type="project" value="TreeGrafter"/>
</dbReference>
<dbReference type="InterPro" id="IPR000048">
    <property type="entry name" value="IQ_motif_EF-hand-BS"/>
</dbReference>
<dbReference type="GO" id="GO:0005096">
    <property type="term" value="F:GTPase activator activity"/>
    <property type="evidence" value="ECO:0007669"/>
    <property type="project" value="InterPro"/>
</dbReference>
<dbReference type="InterPro" id="IPR046987">
    <property type="entry name" value="Myo9"/>
</dbReference>
<evidence type="ECO:0000313" key="5">
    <source>
        <dbReference type="Proteomes" id="UP000265618"/>
    </source>
</evidence>
<protein>
    <recommendedName>
        <fullName evidence="6">IQ motif, EF-hand binding site</fullName>
    </recommendedName>
</protein>
<reference evidence="4 5" key="1">
    <citation type="journal article" date="2018" name="PLoS ONE">
        <title>The draft genome of Kipferlia bialata reveals reductive genome evolution in fornicate parasites.</title>
        <authorList>
            <person name="Tanifuji G."/>
            <person name="Takabayashi S."/>
            <person name="Kume K."/>
            <person name="Takagi M."/>
            <person name="Nakayama T."/>
            <person name="Kamikawa R."/>
            <person name="Inagaki Y."/>
            <person name="Hashimoto T."/>
        </authorList>
    </citation>
    <scope>NUCLEOTIDE SEQUENCE [LARGE SCALE GENOMIC DNA]</scope>
    <source>
        <strain evidence="4">NY0173</strain>
    </source>
</reference>
<evidence type="ECO:0000313" key="4">
    <source>
        <dbReference type="EMBL" id="GIQ79769.1"/>
    </source>
</evidence>
<dbReference type="Pfam" id="PF00612">
    <property type="entry name" value="IQ"/>
    <property type="match status" value="3"/>
</dbReference>
<evidence type="ECO:0008006" key="6">
    <source>
        <dbReference type="Google" id="ProtNLM"/>
    </source>
</evidence>
<dbReference type="Gene3D" id="1.20.5.190">
    <property type="match status" value="1"/>
</dbReference>
<dbReference type="AlphaFoldDB" id="A0A9K3GDH6"/>
<dbReference type="GO" id="GO:0051015">
    <property type="term" value="F:actin filament binding"/>
    <property type="evidence" value="ECO:0007669"/>
    <property type="project" value="TreeGrafter"/>
</dbReference>
<dbReference type="EMBL" id="BDIP01000053">
    <property type="protein sequence ID" value="GIQ79769.1"/>
    <property type="molecule type" value="Genomic_DNA"/>
</dbReference>
<evidence type="ECO:0000256" key="1">
    <source>
        <dbReference type="ARBA" id="ARBA00004496"/>
    </source>
</evidence>
<dbReference type="CDD" id="cd23767">
    <property type="entry name" value="IQCD"/>
    <property type="match status" value="1"/>
</dbReference>
<feature type="compositionally biased region" description="Basic residues" evidence="3">
    <location>
        <begin position="203"/>
        <end position="217"/>
    </location>
</feature>
<organism evidence="4 5">
    <name type="scientific">Kipferlia bialata</name>
    <dbReference type="NCBI Taxonomy" id="797122"/>
    <lineage>
        <taxon>Eukaryota</taxon>
        <taxon>Metamonada</taxon>
        <taxon>Carpediemonas-like organisms</taxon>
        <taxon>Kipferlia</taxon>
    </lineage>
</organism>
<dbReference type="PROSITE" id="PS50096">
    <property type="entry name" value="IQ"/>
    <property type="match status" value="2"/>
</dbReference>
<keyword evidence="5" id="KW-1185">Reference proteome</keyword>
<dbReference type="OrthoDB" id="190375at2759"/>
<evidence type="ECO:0000256" key="3">
    <source>
        <dbReference type="SAM" id="MobiDB-lite"/>
    </source>
</evidence>
<dbReference type="InterPro" id="IPR027417">
    <property type="entry name" value="P-loop_NTPase"/>
</dbReference>
<feature type="region of interest" description="Disordered" evidence="3">
    <location>
        <begin position="199"/>
        <end position="274"/>
    </location>
</feature>
<dbReference type="PANTHER" id="PTHR46184:SF5">
    <property type="entry name" value="UNCONVENTIONAL MYOSIN-IXA-LIKE"/>
    <property type="match status" value="1"/>
</dbReference>
<dbReference type="GO" id="GO:0000146">
    <property type="term" value="F:microfilament motor activity"/>
    <property type="evidence" value="ECO:0007669"/>
    <property type="project" value="InterPro"/>
</dbReference>
<name>A0A9K3GDH6_9EUKA</name>
<dbReference type="SMART" id="SM00015">
    <property type="entry name" value="IQ"/>
    <property type="match status" value="3"/>
</dbReference>
<dbReference type="GO" id="GO:0035556">
    <property type="term" value="P:intracellular signal transduction"/>
    <property type="evidence" value="ECO:0007669"/>
    <property type="project" value="InterPro"/>
</dbReference>
<dbReference type="SUPFAM" id="SSF52540">
    <property type="entry name" value="P-loop containing nucleoside triphosphate hydrolases"/>
    <property type="match status" value="1"/>
</dbReference>
<comment type="caution">
    <text evidence="4">The sequence shown here is derived from an EMBL/GenBank/DDBJ whole genome shotgun (WGS) entry which is preliminary data.</text>
</comment>
<dbReference type="GO" id="GO:0005737">
    <property type="term" value="C:cytoplasm"/>
    <property type="evidence" value="ECO:0007669"/>
    <property type="project" value="UniProtKB-SubCell"/>
</dbReference>